<comment type="cofactor">
    <cofactor evidence="1 3">
        <name>pyridoxal 5'-phosphate</name>
        <dbReference type="ChEBI" id="CHEBI:597326"/>
    </cofactor>
</comment>
<evidence type="ECO:0000256" key="3">
    <source>
        <dbReference type="RuleBase" id="RU362118"/>
    </source>
</evidence>
<dbReference type="EMBL" id="JBIAXI010000011">
    <property type="protein sequence ID" value="MFF4775152.1"/>
    <property type="molecule type" value="Genomic_DNA"/>
</dbReference>
<dbReference type="PIRSF" id="PIRSF001434">
    <property type="entry name" value="CGS"/>
    <property type="match status" value="1"/>
</dbReference>
<dbReference type="SUPFAM" id="SSF53383">
    <property type="entry name" value="PLP-dependent transferases"/>
    <property type="match status" value="1"/>
</dbReference>
<sequence length="417" mass="43677">MRRGRRRLGENSRAVHLPPPQLPREVPTGLPVWRTSGWGPAPPGSPGQYGSSWPAGSAADRPSGLVENRADNPTVAAFAAAMAAMEGAAAPEDVAGQAFPSGMAATTAVFLSLLRTGAHVLAPAPVHGGTHSLLTNVLSRFGIAADFVDYSDLRRVHAAIRPTTKIVYAETLANPTMAVADIRGLYRIARDAGALLVVDSTLATPVVCRPLEHGADLVVHSATQYVGGHDDCSGGVVVGRPDLINLIREVRVDTGASLSPDDAFLLRRGMETMTLRMRRICSTAMVFAASLAKHPVVRRVDYPGLPAHPGHQLARHLFDSGPEGTRFGGCVTVTVYGGYDAGAALADALRLARIAGSFGGTRTTAVHLASAARPDEALSGMDAGAVRFSIGLEDAEDLIMDVTQALDAMRSNGHTRA</sequence>
<organism evidence="5 6">
    <name type="scientific">Microtetraspora fusca</name>
    <dbReference type="NCBI Taxonomy" id="1997"/>
    <lineage>
        <taxon>Bacteria</taxon>
        <taxon>Bacillati</taxon>
        <taxon>Actinomycetota</taxon>
        <taxon>Actinomycetes</taxon>
        <taxon>Streptosporangiales</taxon>
        <taxon>Streptosporangiaceae</taxon>
        <taxon>Microtetraspora</taxon>
    </lineage>
</organism>
<comment type="similarity">
    <text evidence="3">Belongs to the trans-sulfuration enzymes family.</text>
</comment>
<dbReference type="PANTHER" id="PTHR11808:SF80">
    <property type="entry name" value="CYSTATHIONINE GAMMA-LYASE"/>
    <property type="match status" value="1"/>
</dbReference>
<proteinExistence type="inferred from homology"/>
<evidence type="ECO:0000313" key="6">
    <source>
        <dbReference type="Proteomes" id="UP001602119"/>
    </source>
</evidence>
<evidence type="ECO:0000256" key="1">
    <source>
        <dbReference type="ARBA" id="ARBA00001933"/>
    </source>
</evidence>
<evidence type="ECO:0000256" key="4">
    <source>
        <dbReference type="SAM" id="MobiDB-lite"/>
    </source>
</evidence>
<evidence type="ECO:0000256" key="2">
    <source>
        <dbReference type="ARBA" id="ARBA00022898"/>
    </source>
</evidence>
<dbReference type="Proteomes" id="UP001602119">
    <property type="component" value="Unassembled WGS sequence"/>
</dbReference>
<comment type="caution">
    <text evidence="5">The sequence shown here is derived from an EMBL/GenBank/DDBJ whole genome shotgun (WGS) entry which is preliminary data.</text>
</comment>
<reference evidence="5 6" key="1">
    <citation type="submission" date="2024-10" db="EMBL/GenBank/DDBJ databases">
        <title>The Natural Products Discovery Center: Release of the First 8490 Sequenced Strains for Exploring Actinobacteria Biosynthetic Diversity.</title>
        <authorList>
            <person name="Kalkreuter E."/>
            <person name="Kautsar S.A."/>
            <person name="Yang D."/>
            <person name="Bader C.D."/>
            <person name="Teijaro C.N."/>
            <person name="Fluegel L."/>
            <person name="Davis C.M."/>
            <person name="Simpson J.R."/>
            <person name="Lauterbach L."/>
            <person name="Steele A.D."/>
            <person name="Gui C."/>
            <person name="Meng S."/>
            <person name="Li G."/>
            <person name="Viehrig K."/>
            <person name="Ye F."/>
            <person name="Su P."/>
            <person name="Kiefer A.F."/>
            <person name="Nichols A."/>
            <person name="Cepeda A.J."/>
            <person name="Yan W."/>
            <person name="Fan B."/>
            <person name="Jiang Y."/>
            <person name="Adhikari A."/>
            <person name="Zheng C.-J."/>
            <person name="Schuster L."/>
            <person name="Cowan T.M."/>
            <person name="Smanski M.J."/>
            <person name="Chevrette M.G."/>
            <person name="De Carvalho L.P.S."/>
            <person name="Shen B."/>
        </authorList>
    </citation>
    <scope>NUCLEOTIDE SEQUENCE [LARGE SCALE GENOMIC DNA]</scope>
    <source>
        <strain evidence="5 6">NPDC001281</strain>
    </source>
</reference>
<name>A0ABW6V757_MICFU</name>
<feature type="region of interest" description="Disordered" evidence="4">
    <location>
        <begin position="1"/>
        <end position="63"/>
    </location>
</feature>
<dbReference type="InterPro" id="IPR000277">
    <property type="entry name" value="Cys/Met-Metab_PyrdxlP-dep_enz"/>
</dbReference>
<evidence type="ECO:0000313" key="5">
    <source>
        <dbReference type="EMBL" id="MFF4775152.1"/>
    </source>
</evidence>
<dbReference type="RefSeq" id="WP_387343346.1">
    <property type="nucleotide sequence ID" value="NZ_JBIAXI010000011.1"/>
</dbReference>
<protein>
    <submittedName>
        <fullName evidence="5">Trans-sulfuration enzyme family protein</fullName>
    </submittedName>
</protein>
<accession>A0ABW6V757</accession>
<keyword evidence="6" id="KW-1185">Reference proteome</keyword>
<dbReference type="InterPro" id="IPR015421">
    <property type="entry name" value="PyrdxlP-dep_Trfase_major"/>
</dbReference>
<dbReference type="InterPro" id="IPR015424">
    <property type="entry name" value="PyrdxlP-dep_Trfase"/>
</dbReference>
<gene>
    <name evidence="5" type="ORF">ACFY05_20075</name>
</gene>
<keyword evidence="2 3" id="KW-0663">Pyridoxal phosphate</keyword>
<dbReference type="Gene3D" id="3.40.640.10">
    <property type="entry name" value="Type I PLP-dependent aspartate aminotransferase-like (Major domain)"/>
    <property type="match status" value="1"/>
</dbReference>
<dbReference type="Pfam" id="PF01053">
    <property type="entry name" value="Cys_Met_Meta_PP"/>
    <property type="match status" value="1"/>
</dbReference>
<dbReference type="InterPro" id="IPR015422">
    <property type="entry name" value="PyrdxlP-dep_Trfase_small"/>
</dbReference>
<dbReference type="Gene3D" id="3.90.1150.10">
    <property type="entry name" value="Aspartate Aminotransferase, domain 1"/>
    <property type="match status" value="1"/>
</dbReference>
<dbReference type="PANTHER" id="PTHR11808">
    <property type="entry name" value="TRANS-SULFURATION ENZYME FAMILY MEMBER"/>
    <property type="match status" value="1"/>
</dbReference>